<proteinExistence type="predicted"/>
<evidence type="ECO:0000313" key="1">
    <source>
        <dbReference type="EMBL" id="KAJ1083076.1"/>
    </source>
</evidence>
<name>A0AAV7KUB7_PLEWA</name>
<evidence type="ECO:0008006" key="3">
    <source>
        <dbReference type="Google" id="ProtNLM"/>
    </source>
</evidence>
<reference evidence="1" key="1">
    <citation type="journal article" date="2022" name="bioRxiv">
        <title>Sequencing and chromosome-scale assembly of the giantPleurodeles waltlgenome.</title>
        <authorList>
            <person name="Brown T."/>
            <person name="Elewa A."/>
            <person name="Iarovenko S."/>
            <person name="Subramanian E."/>
            <person name="Araus A.J."/>
            <person name="Petzold A."/>
            <person name="Susuki M."/>
            <person name="Suzuki K.-i.T."/>
            <person name="Hayashi T."/>
            <person name="Toyoda A."/>
            <person name="Oliveira C."/>
            <person name="Osipova E."/>
            <person name="Leigh N.D."/>
            <person name="Simon A."/>
            <person name="Yun M.H."/>
        </authorList>
    </citation>
    <scope>NUCLEOTIDE SEQUENCE</scope>
    <source>
        <strain evidence="1">20211129_DDA</strain>
        <tissue evidence="1">Liver</tissue>
    </source>
</reference>
<accession>A0AAV7KUB7</accession>
<dbReference type="EMBL" id="JANPWB010000016">
    <property type="protein sequence ID" value="KAJ1083076.1"/>
    <property type="molecule type" value="Genomic_DNA"/>
</dbReference>
<dbReference type="Proteomes" id="UP001066276">
    <property type="component" value="Chromosome 12"/>
</dbReference>
<keyword evidence="2" id="KW-1185">Reference proteome</keyword>
<gene>
    <name evidence="1" type="ORF">NDU88_003236</name>
</gene>
<sequence>MEPLAAALSGEETDWGITLGDSLRIVSLYADDLLLYFRDITQIPSEVGTLLQRFATISGLRINWSKSCLFPFDPGLPDQGLSLAGSPVPWQPCMIRYLGVQVYHREEDVVDGNLTRAVLVVEMLDTGTGWIIVFEHEELTS</sequence>
<evidence type="ECO:0000313" key="2">
    <source>
        <dbReference type="Proteomes" id="UP001066276"/>
    </source>
</evidence>
<dbReference type="AlphaFoldDB" id="A0AAV7KUB7"/>
<protein>
    <recommendedName>
        <fullName evidence="3">Reverse transcriptase domain-containing protein</fullName>
    </recommendedName>
</protein>
<comment type="caution">
    <text evidence="1">The sequence shown here is derived from an EMBL/GenBank/DDBJ whole genome shotgun (WGS) entry which is preliminary data.</text>
</comment>
<organism evidence="1 2">
    <name type="scientific">Pleurodeles waltl</name>
    <name type="common">Iberian ribbed newt</name>
    <dbReference type="NCBI Taxonomy" id="8319"/>
    <lineage>
        <taxon>Eukaryota</taxon>
        <taxon>Metazoa</taxon>
        <taxon>Chordata</taxon>
        <taxon>Craniata</taxon>
        <taxon>Vertebrata</taxon>
        <taxon>Euteleostomi</taxon>
        <taxon>Amphibia</taxon>
        <taxon>Batrachia</taxon>
        <taxon>Caudata</taxon>
        <taxon>Salamandroidea</taxon>
        <taxon>Salamandridae</taxon>
        <taxon>Pleurodelinae</taxon>
        <taxon>Pleurodeles</taxon>
    </lineage>
</organism>